<organism evidence="1 2">
    <name type="scientific">Anoxybacterium hadale</name>
    <dbReference type="NCBI Taxonomy" id="3408580"/>
    <lineage>
        <taxon>Bacteria</taxon>
        <taxon>Bacillati</taxon>
        <taxon>Bacillota</taxon>
        <taxon>Clostridia</taxon>
        <taxon>Peptostreptococcales</taxon>
        <taxon>Anaerovoracaceae</taxon>
        <taxon>Anoxybacterium</taxon>
    </lineage>
</organism>
<evidence type="ECO:0000313" key="1">
    <source>
        <dbReference type="EMBL" id="QOX62359.1"/>
    </source>
</evidence>
<gene>
    <name evidence="1" type="ORF">FRZ06_02785</name>
</gene>
<evidence type="ECO:0000313" key="2">
    <source>
        <dbReference type="Proteomes" id="UP000594014"/>
    </source>
</evidence>
<proteinExistence type="predicted"/>
<reference evidence="1" key="1">
    <citation type="submission" date="2019-08" db="EMBL/GenBank/DDBJ databases">
        <title>Genome sequence of Clostridiales bacterium MT110.</title>
        <authorList>
            <person name="Cao J."/>
        </authorList>
    </citation>
    <scope>NUCLEOTIDE SEQUENCE</scope>
    <source>
        <strain evidence="1">MT110</strain>
    </source>
</reference>
<dbReference type="Proteomes" id="UP000594014">
    <property type="component" value="Chromosome"/>
</dbReference>
<accession>A0ACD1A7J7</accession>
<keyword evidence="2" id="KW-1185">Reference proteome</keyword>
<name>A0ACD1A7J7_9FIRM</name>
<protein>
    <submittedName>
        <fullName evidence="1">GTP-binding protein</fullName>
    </submittedName>
</protein>
<dbReference type="EMBL" id="CP042469">
    <property type="protein sequence ID" value="QOX62359.1"/>
    <property type="molecule type" value="Genomic_DNA"/>
</dbReference>
<sequence length="228" mass="25094">MNIIIFGGFLGAGKTSLILSLASFLIQENQQQAHQNGRQETDLSEHQEAQTPYLVIIENEIGETGIDDKILRAGGYEVRELFAGCVCCTLAADLTVMLNEIAGTLNPQWVIIECTGLAYPRNIADSINRHVKRSDRIRIITVVDAERWEELAEVAPILVEKQVYEADVVLINKIDLTDDEAISLVEDRIRSINASAKKIKLSGGGMIPGSVWKEVTEANGSSEEVTEK</sequence>